<dbReference type="OrthoDB" id="637682at2759"/>
<gene>
    <name evidence="1" type="ORF">CQW23_09619</name>
</gene>
<dbReference type="EMBL" id="MLFT02000004">
    <property type="protein sequence ID" value="PHT49872.1"/>
    <property type="molecule type" value="Genomic_DNA"/>
</dbReference>
<accession>A0A2G2WXC4</accession>
<organism evidence="1 2">
    <name type="scientific">Capsicum baccatum</name>
    <name type="common">Peruvian pepper</name>
    <dbReference type="NCBI Taxonomy" id="33114"/>
    <lineage>
        <taxon>Eukaryota</taxon>
        <taxon>Viridiplantae</taxon>
        <taxon>Streptophyta</taxon>
        <taxon>Embryophyta</taxon>
        <taxon>Tracheophyta</taxon>
        <taxon>Spermatophyta</taxon>
        <taxon>Magnoliopsida</taxon>
        <taxon>eudicotyledons</taxon>
        <taxon>Gunneridae</taxon>
        <taxon>Pentapetalae</taxon>
        <taxon>asterids</taxon>
        <taxon>lamiids</taxon>
        <taxon>Solanales</taxon>
        <taxon>Solanaceae</taxon>
        <taxon>Solanoideae</taxon>
        <taxon>Capsiceae</taxon>
        <taxon>Capsicum</taxon>
    </lineage>
</organism>
<evidence type="ECO:0000313" key="2">
    <source>
        <dbReference type="Proteomes" id="UP000224567"/>
    </source>
</evidence>
<dbReference type="AlphaFoldDB" id="A0A2G2WXC4"/>
<keyword evidence="2" id="KW-1185">Reference proteome</keyword>
<reference evidence="1 2" key="1">
    <citation type="journal article" date="2017" name="Genome Biol.">
        <title>New reference genome sequences of hot pepper reveal the massive evolution of plant disease-resistance genes by retroduplication.</title>
        <authorList>
            <person name="Kim S."/>
            <person name="Park J."/>
            <person name="Yeom S.I."/>
            <person name="Kim Y.M."/>
            <person name="Seo E."/>
            <person name="Kim K.T."/>
            <person name="Kim M.S."/>
            <person name="Lee J.M."/>
            <person name="Cheong K."/>
            <person name="Shin H.S."/>
            <person name="Kim S.B."/>
            <person name="Han K."/>
            <person name="Lee J."/>
            <person name="Park M."/>
            <person name="Lee H.A."/>
            <person name="Lee H.Y."/>
            <person name="Lee Y."/>
            <person name="Oh S."/>
            <person name="Lee J.H."/>
            <person name="Choi E."/>
            <person name="Choi E."/>
            <person name="Lee S.E."/>
            <person name="Jeon J."/>
            <person name="Kim H."/>
            <person name="Choi G."/>
            <person name="Song H."/>
            <person name="Lee J."/>
            <person name="Lee S.C."/>
            <person name="Kwon J.K."/>
            <person name="Lee H.Y."/>
            <person name="Koo N."/>
            <person name="Hong Y."/>
            <person name="Kim R.W."/>
            <person name="Kang W.H."/>
            <person name="Huh J.H."/>
            <person name="Kang B.C."/>
            <person name="Yang T.J."/>
            <person name="Lee Y.H."/>
            <person name="Bennetzen J.L."/>
            <person name="Choi D."/>
        </authorList>
    </citation>
    <scope>NUCLEOTIDE SEQUENCE [LARGE SCALE GENOMIC DNA]</scope>
    <source>
        <strain evidence="2">cv. PBC81</strain>
    </source>
</reference>
<protein>
    <submittedName>
        <fullName evidence="1">Uncharacterized protein</fullName>
    </submittedName>
</protein>
<proteinExistence type="predicted"/>
<dbReference type="STRING" id="33114.A0A2G2WXC4"/>
<comment type="caution">
    <text evidence="1">The sequence shown here is derived from an EMBL/GenBank/DDBJ whole genome shotgun (WGS) entry which is preliminary data.</text>
</comment>
<reference evidence="2" key="2">
    <citation type="journal article" date="2017" name="J. Anim. Genet.">
        <title>Multiple reference genome sequences of hot pepper reveal the massive evolution of plant disease resistance genes by retroduplication.</title>
        <authorList>
            <person name="Kim S."/>
            <person name="Park J."/>
            <person name="Yeom S.-I."/>
            <person name="Kim Y.-M."/>
            <person name="Seo E."/>
            <person name="Kim K.-T."/>
            <person name="Kim M.-S."/>
            <person name="Lee J.M."/>
            <person name="Cheong K."/>
            <person name="Shin H.-S."/>
            <person name="Kim S.-B."/>
            <person name="Han K."/>
            <person name="Lee J."/>
            <person name="Park M."/>
            <person name="Lee H.-A."/>
            <person name="Lee H.-Y."/>
            <person name="Lee Y."/>
            <person name="Oh S."/>
            <person name="Lee J.H."/>
            <person name="Choi E."/>
            <person name="Choi E."/>
            <person name="Lee S.E."/>
            <person name="Jeon J."/>
            <person name="Kim H."/>
            <person name="Choi G."/>
            <person name="Song H."/>
            <person name="Lee J."/>
            <person name="Lee S.-C."/>
            <person name="Kwon J.-K."/>
            <person name="Lee H.-Y."/>
            <person name="Koo N."/>
            <person name="Hong Y."/>
            <person name="Kim R.W."/>
            <person name="Kang W.-H."/>
            <person name="Huh J.H."/>
            <person name="Kang B.-C."/>
            <person name="Yang T.-J."/>
            <person name="Lee Y.-H."/>
            <person name="Bennetzen J.L."/>
            <person name="Choi D."/>
        </authorList>
    </citation>
    <scope>NUCLEOTIDE SEQUENCE [LARGE SCALE GENOMIC DNA]</scope>
    <source>
        <strain evidence="2">cv. PBC81</strain>
    </source>
</reference>
<sequence>MGLVPRVKGPLLLRAMRMTKKWFIKAFISCHPEDVALELMECYRSVKRVRSIILMEFTGIYIITAVVSFERRDCSIDFHISAFGRSSKSVKKITELA</sequence>
<name>A0A2G2WXC4_CAPBA</name>
<evidence type="ECO:0000313" key="1">
    <source>
        <dbReference type="EMBL" id="PHT49872.1"/>
    </source>
</evidence>
<dbReference type="Proteomes" id="UP000224567">
    <property type="component" value="Unassembled WGS sequence"/>
</dbReference>